<gene>
    <name evidence="2" type="ORF">TRFO_31523</name>
</gene>
<dbReference type="PROSITE" id="PS51205">
    <property type="entry name" value="VPS9"/>
    <property type="match status" value="1"/>
</dbReference>
<dbReference type="GeneID" id="94842678"/>
<sequence length="821" mass="98399">MGENSTQQEMYDLIRHTQIHLQELCINPEFDYSYWQKQYSALSSSIFDFKVFLKNYYIQQFFIQLSMKNITHKFDYRDVEDPTTLIKKKKKTKIQIPSFDQFILQCLKIDIQDEFTLLLYTFSIIPSYFNFFLTQSDENLFHLFLVHIQKNDFAKFLKFSSVIYFHPLFLLFCKQLFGPLFEPITYFEKDSIQNFQKNLIKNLNSMKNHFSDFISSVLMKIPFSERILHFEEYFFDQFKAFPQRFLALPYFNSVNREILEQVKEILPNILGVLINNENSEYNLKLEDSSNLIFSSFDIDKLNSSNNSGKNDGNENENEQNFYSFVTIERFDHKVEDIIENSKENKSKEFMFNLGILLQINEVLPENTIINIENSLKKVLMENLTSPSTSNSKNISRKKLFNSILDFLETLETHEFKEIVVKYEKKVPYLNDFRIRKESFEKLHTNINFLFKRFSKLILIVNTFKCEFLDFDHGYSSSFIISEPVQFQTLFNSKFPMFKGIKKIFILYQIMIRNLRFKDFCLKHQELNKYDDFFYHFINIHKDAMIERIIKSHKNLLQIDVLNNLHLFEDILIKYQKAFEINSTPYEKLNILHKYDKILRNRLIHHFPEFQEDISNAAEFLVPLQILCFILANPQKYVSNFVYIDMFYTNSSWKITNQKIRIAQDILSLISEIFYSKTLFLDFINMESFKINVYCICDEENFLSMARFLDYNGIYEIINPPRIVHKHHDLLQPFELLLFNEIIFGVNYDAIVVFTKDADFITKVIKSHKSIKQRFIYCNWKSYKELKLTNSRIHYIDSDKRYNEVHNTICKVFANLNEVLEV</sequence>
<evidence type="ECO:0000313" key="2">
    <source>
        <dbReference type="EMBL" id="OHT01638.1"/>
    </source>
</evidence>
<dbReference type="RefSeq" id="XP_068354774.1">
    <property type="nucleotide sequence ID" value="XM_068507974.1"/>
</dbReference>
<dbReference type="VEuPathDB" id="TrichDB:TRFO_31523"/>
<organism evidence="2 3">
    <name type="scientific">Tritrichomonas foetus</name>
    <dbReference type="NCBI Taxonomy" id="1144522"/>
    <lineage>
        <taxon>Eukaryota</taxon>
        <taxon>Metamonada</taxon>
        <taxon>Parabasalia</taxon>
        <taxon>Tritrichomonadida</taxon>
        <taxon>Tritrichomonadidae</taxon>
        <taxon>Tritrichomonas</taxon>
    </lineage>
</organism>
<reference evidence="2" key="1">
    <citation type="submission" date="2016-10" db="EMBL/GenBank/DDBJ databases">
        <authorList>
            <person name="Benchimol M."/>
            <person name="Almeida L.G."/>
            <person name="Vasconcelos A.T."/>
            <person name="Perreira-Neves A."/>
            <person name="Rosa I.A."/>
            <person name="Tasca T."/>
            <person name="Bogo M.R."/>
            <person name="de Souza W."/>
        </authorList>
    </citation>
    <scope>NUCLEOTIDE SEQUENCE [LARGE SCALE GENOMIC DNA]</scope>
    <source>
        <strain evidence="2">K</strain>
    </source>
</reference>
<dbReference type="AlphaFoldDB" id="A0A1J4JVS9"/>
<name>A0A1J4JVS9_9EUKA</name>
<protein>
    <recommendedName>
        <fullName evidence="1">VPS9 domain-containing protein</fullName>
    </recommendedName>
</protein>
<dbReference type="EMBL" id="MLAK01000903">
    <property type="protein sequence ID" value="OHT01638.1"/>
    <property type="molecule type" value="Genomic_DNA"/>
</dbReference>
<accession>A0A1J4JVS9</accession>
<evidence type="ECO:0000313" key="3">
    <source>
        <dbReference type="Proteomes" id="UP000179807"/>
    </source>
</evidence>
<comment type="caution">
    <text evidence="2">The sequence shown here is derived from an EMBL/GenBank/DDBJ whole genome shotgun (WGS) entry which is preliminary data.</text>
</comment>
<keyword evidence="3" id="KW-1185">Reference proteome</keyword>
<dbReference type="InterPro" id="IPR003123">
    <property type="entry name" value="VPS9"/>
</dbReference>
<proteinExistence type="predicted"/>
<evidence type="ECO:0000259" key="1">
    <source>
        <dbReference type="PROSITE" id="PS51205"/>
    </source>
</evidence>
<dbReference type="Proteomes" id="UP000179807">
    <property type="component" value="Unassembled WGS sequence"/>
</dbReference>
<feature type="domain" description="VPS9" evidence="1">
    <location>
        <begin position="539"/>
        <end position="689"/>
    </location>
</feature>